<accession>A0AAW1W7T3</accession>
<gene>
    <name evidence="1" type="ORF">M0R45_029481</name>
</gene>
<dbReference type="Proteomes" id="UP001457282">
    <property type="component" value="Unassembled WGS sequence"/>
</dbReference>
<organism evidence="1 2">
    <name type="scientific">Rubus argutus</name>
    <name type="common">Southern blackberry</name>
    <dbReference type="NCBI Taxonomy" id="59490"/>
    <lineage>
        <taxon>Eukaryota</taxon>
        <taxon>Viridiplantae</taxon>
        <taxon>Streptophyta</taxon>
        <taxon>Embryophyta</taxon>
        <taxon>Tracheophyta</taxon>
        <taxon>Spermatophyta</taxon>
        <taxon>Magnoliopsida</taxon>
        <taxon>eudicotyledons</taxon>
        <taxon>Gunneridae</taxon>
        <taxon>Pentapetalae</taxon>
        <taxon>rosids</taxon>
        <taxon>fabids</taxon>
        <taxon>Rosales</taxon>
        <taxon>Rosaceae</taxon>
        <taxon>Rosoideae</taxon>
        <taxon>Rosoideae incertae sedis</taxon>
        <taxon>Rubus</taxon>
    </lineage>
</organism>
<reference evidence="1 2" key="1">
    <citation type="journal article" date="2023" name="G3 (Bethesda)">
        <title>A chromosome-length genome assembly and annotation of blackberry (Rubus argutus, cv. 'Hillquist').</title>
        <authorList>
            <person name="Bruna T."/>
            <person name="Aryal R."/>
            <person name="Dudchenko O."/>
            <person name="Sargent D.J."/>
            <person name="Mead D."/>
            <person name="Buti M."/>
            <person name="Cavallini A."/>
            <person name="Hytonen T."/>
            <person name="Andres J."/>
            <person name="Pham M."/>
            <person name="Weisz D."/>
            <person name="Mascagni F."/>
            <person name="Usai G."/>
            <person name="Natali L."/>
            <person name="Bassil N."/>
            <person name="Fernandez G.E."/>
            <person name="Lomsadze A."/>
            <person name="Armour M."/>
            <person name="Olukolu B."/>
            <person name="Poorten T."/>
            <person name="Britton C."/>
            <person name="Davik J."/>
            <person name="Ashrafi H."/>
            <person name="Aiden E.L."/>
            <person name="Borodovsky M."/>
            <person name="Worthington M."/>
        </authorList>
    </citation>
    <scope>NUCLEOTIDE SEQUENCE [LARGE SCALE GENOMIC DNA]</scope>
    <source>
        <strain evidence="1">PI 553951</strain>
    </source>
</reference>
<sequence length="119" mass="13236">MLPSVGFLFATPSCCARTTAVPLFVDPNPRPRQRAHHNPARISQPALATRLHYESLTLSAITERPCCCSIRRCRSPFKPCRRYCPCLLPVLSARPRSQPAPSPEAAVLPPRRAQHLCSH</sequence>
<comment type="caution">
    <text evidence="1">The sequence shown here is derived from an EMBL/GenBank/DDBJ whole genome shotgun (WGS) entry which is preliminary data.</text>
</comment>
<dbReference type="AlphaFoldDB" id="A0AAW1W7T3"/>
<dbReference type="EMBL" id="JBEDUW010000006">
    <property type="protein sequence ID" value="KAK9920945.1"/>
    <property type="molecule type" value="Genomic_DNA"/>
</dbReference>
<protein>
    <recommendedName>
        <fullName evidence="3">Secreted protein</fullName>
    </recommendedName>
</protein>
<name>A0AAW1W7T3_RUBAR</name>
<evidence type="ECO:0008006" key="3">
    <source>
        <dbReference type="Google" id="ProtNLM"/>
    </source>
</evidence>
<keyword evidence="2" id="KW-1185">Reference proteome</keyword>
<evidence type="ECO:0000313" key="2">
    <source>
        <dbReference type="Proteomes" id="UP001457282"/>
    </source>
</evidence>
<proteinExistence type="predicted"/>
<evidence type="ECO:0000313" key="1">
    <source>
        <dbReference type="EMBL" id="KAK9920945.1"/>
    </source>
</evidence>